<dbReference type="GO" id="GO:0004222">
    <property type="term" value="F:metalloendopeptidase activity"/>
    <property type="evidence" value="ECO:0007669"/>
    <property type="project" value="TreeGrafter"/>
</dbReference>
<dbReference type="SUPFAM" id="SSF51261">
    <property type="entry name" value="Duplicated hybrid motif"/>
    <property type="match status" value="1"/>
</dbReference>
<evidence type="ECO:0000259" key="3">
    <source>
        <dbReference type="Pfam" id="PF01551"/>
    </source>
</evidence>
<organism evidence="4 5">
    <name type="scientific">Acetoanaerobium noterae</name>
    <dbReference type="NCBI Taxonomy" id="745369"/>
    <lineage>
        <taxon>Bacteria</taxon>
        <taxon>Bacillati</taxon>
        <taxon>Bacillota</taxon>
        <taxon>Clostridia</taxon>
        <taxon>Peptostreptococcales</taxon>
        <taxon>Filifactoraceae</taxon>
        <taxon>Acetoanaerobium</taxon>
    </lineage>
</organism>
<name>A0A1T5BC45_9FIRM</name>
<feature type="coiled-coil region" evidence="1">
    <location>
        <begin position="65"/>
        <end position="109"/>
    </location>
</feature>
<feature type="transmembrane region" description="Helical" evidence="2">
    <location>
        <begin position="36"/>
        <end position="60"/>
    </location>
</feature>
<protein>
    <submittedName>
        <fullName evidence="4">Peptidase family M23</fullName>
    </submittedName>
</protein>
<dbReference type="AlphaFoldDB" id="A0A1T5BC45"/>
<dbReference type="InterPro" id="IPR050570">
    <property type="entry name" value="Cell_wall_metabolism_enzyme"/>
</dbReference>
<dbReference type="RefSeq" id="WP_079589399.1">
    <property type="nucleotide sequence ID" value="NZ_CP154629.1"/>
</dbReference>
<sequence length="303" mass="34101">MKKSYLHTKKKTQKLTLMMIPNSTSKIRQYAFSYKIIAAAVLALIMLTSMLTFFSTRYFYVNQDYQNLNRQLITLKKENTAQKVKIDYFASKSQEIESRIAKLKELENQITKAIDPKAAEAESMSVVSRSADRDFYMPEVDEADIRFVDELLSSQEKNIDELFDNIQGKITKLEKIPNSMPTEGRLTSPFGDRTHPVTKKIEFHSGIDLANNTGTNIYASATGIVLFSEINGTYGKMILISHGNGYSTVYAHLSEQLVKAGDQVKKGDLIGKMGSTGRSTGPHLHFEIRENGTPIDPQKILVK</sequence>
<reference evidence="5" key="1">
    <citation type="submission" date="2017-02" db="EMBL/GenBank/DDBJ databases">
        <authorList>
            <person name="Varghese N."/>
            <person name="Submissions S."/>
        </authorList>
    </citation>
    <scope>NUCLEOTIDE SEQUENCE [LARGE SCALE GENOMIC DNA]</scope>
    <source>
        <strain evidence="5">ATCC 35199</strain>
    </source>
</reference>
<dbReference type="OrthoDB" id="9809488at2"/>
<feature type="domain" description="M23ase beta-sheet core" evidence="3">
    <location>
        <begin position="203"/>
        <end position="297"/>
    </location>
</feature>
<dbReference type="PANTHER" id="PTHR21666">
    <property type="entry name" value="PEPTIDASE-RELATED"/>
    <property type="match status" value="1"/>
</dbReference>
<dbReference type="Proteomes" id="UP000243406">
    <property type="component" value="Unassembled WGS sequence"/>
</dbReference>
<dbReference type="FunFam" id="2.70.70.10:FF:000006">
    <property type="entry name" value="M23 family peptidase"/>
    <property type="match status" value="1"/>
</dbReference>
<keyword evidence="2" id="KW-0472">Membrane</keyword>
<keyword evidence="2" id="KW-0812">Transmembrane</keyword>
<dbReference type="Pfam" id="PF01551">
    <property type="entry name" value="Peptidase_M23"/>
    <property type="match status" value="1"/>
</dbReference>
<proteinExistence type="predicted"/>
<dbReference type="CDD" id="cd12797">
    <property type="entry name" value="M23_peptidase"/>
    <property type="match status" value="1"/>
</dbReference>
<evidence type="ECO:0000313" key="4">
    <source>
        <dbReference type="EMBL" id="SKB44852.1"/>
    </source>
</evidence>
<evidence type="ECO:0000313" key="5">
    <source>
        <dbReference type="Proteomes" id="UP000243406"/>
    </source>
</evidence>
<keyword evidence="1" id="KW-0175">Coiled coil</keyword>
<evidence type="ECO:0000256" key="2">
    <source>
        <dbReference type="SAM" id="Phobius"/>
    </source>
</evidence>
<keyword evidence="2" id="KW-1133">Transmembrane helix</keyword>
<evidence type="ECO:0000256" key="1">
    <source>
        <dbReference type="SAM" id="Coils"/>
    </source>
</evidence>
<keyword evidence="5" id="KW-1185">Reference proteome</keyword>
<dbReference type="InterPro" id="IPR011055">
    <property type="entry name" value="Dup_hybrid_motif"/>
</dbReference>
<accession>A0A1T5BC45</accession>
<dbReference type="InterPro" id="IPR016047">
    <property type="entry name" value="M23ase_b-sheet_dom"/>
</dbReference>
<dbReference type="EMBL" id="FUYN01000003">
    <property type="protein sequence ID" value="SKB44852.1"/>
    <property type="molecule type" value="Genomic_DNA"/>
</dbReference>
<gene>
    <name evidence="4" type="ORF">SAMN02745120_1522</name>
</gene>
<dbReference type="PANTHER" id="PTHR21666:SF270">
    <property type="entry name" value="MUREIN HYDROLASE ACTIVATOR ENVC"/>
    <property type="match status" value="1"/>
</dbReference>
<dbReference type="Gene3D" id="2.70.70.10">
    <property type="entry name" value="Glucose Permease (Domain IIA)"/>
    <property type="match status" value="1"/>
</dbReference>